<dbReference type="Proteomes" id="UP000549971">
    <property type="component" value="Unassembled WGS sequence"/>
</dbReference>
<dbReference type="EMBL" id="JACHMY010000001">
    <property type="protein sequence ID" value="MBB5834698.1"/>
    <property type="molecule type" value="Genomic_DNA"/>
</dbReference>
<protein>
    <recommendedName>
        <fullName evidence="4">DUF3093 domain-containing protein</fullName>
    </recommendedName>
</protein>
<sequence>MTNYRERLSVPVRWWIIAALLVLTIWLIVAVPAGQPAGLVAGGVCAVLLAALFVRYGGALVEVDAERLRAGKASIEREYLGKVEPLTGEAVRNAFGRDCDPAAYLVLRSYLRGAVRVEITDPHDPAPYWLIATRNPERLAAALTESSVARS</sequence>
<feature type="transmembrane region" description="Helical" evidence="1">
    <location>
        <begin position="37"/>
        <end position="58"/>
    </location>
</feature>
<dbReference type="AlphaFoldDB" id="A0A7W9J328"/>
<dbReference type="Pfam" id="PF11292">
    <property type="entry name" value="DUF3093"/>
    <property type="match status" value="1"/>
</dbReference>
<dbReference type="InterPro" id="IPR021443">
    <property type="entry name" value="DUF3093"/>
</dbReference>
<evidence type="ECO:0000313" key="3">
    <source>
        <dbReference type="Proteomes" id="UP000549971"/>
    </source>
</evidence>
<comment type="caution">
    <text evidence="2">The sequence shown here is derived from an EMBL/GenBank/DDBJ whole genome shotgun (WGS) entry which is preliminary data.</text>
</comment>
<name>A0A7W9J328_9ACTN</name>
<reference evidence="2 3" key="1">
    <citation type="submission" date="2020-08" db="EMBL/GenBank/DDBJ databases">
        <title>Sequencing the genomes of 1000 actinobacteria strains.</title>
        <authorList>
            <person name="Klenk H.-P."/>
        </authorList>
    </citation>
    <scope>NUCLEOTIDE SEQUENCE [LARGE SCALE GENOMIC DNA]</scope>
    <source>
        <strain evidence="2 3">DSM 28967</strain>
    </source>
</reference>
<accession>A0A7W9J328</accession>
<proteinExistence type="predicted"/>
<evidence type="ECO:0000313" key="2">
    <source>
        <dbReference type="EMBL" id="MBB5834698.1"/>
    </source>
</evidence>
<evidence type="ECO:0008006" key="4">
    <source>
        <dbReference type="Google" id="ProtNLM"/>
    </source>
</evidence>
<keyword evidence="1" id="KW-0812">Transmembrane</keyword>
<keyword evidence="1" id="KW-0472">Membrane</keyword>
<dbReference type="RefSeq" id="WP_184794429.1">
    <property type="nucleotide sequence ID" value="NZ_JACHMY010000001.1"/>
</dbReference>
<keyword evidence="3" id="KW-1185">Reference proteome</keyword>
<keyword evidence="1" id="KW-1133">Transmembrane helix</keyword>
<organism evidence="2 3">
    <name type="scientific">Kribbella italica</name>
    <dbReference type="NCBI Taxonomy" id="1540520"/>
    <lineage>
        <taxon>Bacteria</taxon>
        <taxon>Bacillati</taxon>
        <taxon>Actinomycetota</taxon>
        <taxon>Actinomycetes</taxon>
        <taxon>Propionibacteriales</taxon>
        <taxon>Kribbellaceae</taxon>
        <taxon>Kribbella</taxon>
    </lineage>
</organism>
<feature type="transmembrane region" description="Helical" evidence="1">
    <location>
        <begin position="12"/>
        <end position="31"/>
    </location>
</feature>
<gene>
    <name evidence="2" type="ORF">HDA39_001432</name>
</gene>
<evidence type="ECO:0000256" key="1">
    <source>
        <dbReference type="SAM" id="Phobius"/>
    </source>
</evidence>